<comment type="caution">
    <text evidence="8">The sequence shown here is derived from an EMBL/GenBank/DDBJ whole genome shotgun (WGS) entry which is preliminary data.</text>
</comment>
<evidence type="ECO:0000313" key="9">
    <source>
        <dbReference type="Proteomes" id="UP001187192"/>
    </source>
</evidence>
<feature type="coiled-coil region" evidence="6">
    <location>
        <begin position="302"/>
        <end position="357"/>
    </location>
</feature>
<reference evidence="8" key="1">
    <citation type="submission" date="2023-07" db="EMBL/GenBank/DDBJ databases">
        <title>draft genome sequence of fig (Ficus carica).</title>
        <authorList>
            <person name="Takahashi T."/>
            <person name="Nishimura K."/>
        </authorList>
    </citation>
    <scope>NUCLEOTIDE SEQUENCE</scope>
</reference>
<evidence type="ECO:0000256" key="5">
    <source>
        <dbReference type="ARBA" id="ARBA00023242"/>
    </source>
</evidence>
<evidence type="ECO:0000313" key="8">
    <source>
        <dbReference type="EMBL" id="GMN37594.1"/>
    </source>
</evidence>
<comment type="subcellular location">
    <subcellularLocation>
        <location evidence="1">Nucleus</location>
    </subcellularLocation>
</comment>
<dbReference type="AlphaFoldDB" id="A0AA87ZQ26"/>
<dbReference type="Gene3D" id="2.40.330.10">
    <property type="entry name" value="DNA-binding pseudobarrel domain"/>
    <property type="match status" value="1"/>
</dbReference>
<dbReference type="SMART" id="SM01019">
    <property type="entry name" value="B3"/>
    <property type="match status" value="1"/>
</dbReference>
<keyword evidence="5" id="KW-0539">Nucleus</keyword>
<gene>
    <name evidence="8" type="ORF">TIFTF001_006936</name>
</gene>
<evidence type="ECO:0000256" key="4">
    <source>
        <dbReference type="ARBA" id="ARBA00023163"/>
    </source>
</evidence>
<dbReference type="Proteomes" id="UP001187192">
    <property type="component" value="Unassembled WGS sequence"/>
</dbReference>
<dbReference type="GO" id="GO:0005634">
    <property type="term" value="C:nucleus"/>
    <property type="evidence" value="ECO:0007669"/>
    <property type="project" value="UniProtKB-SubCell"/>
</dbReference>
<protein>
    <recommendedName>
        <fullName evidence="7">TF-B3 domain-containing protein</fullName>
    </recommendedName>
</protein>
<dbReference type="GO" id="GO:0003677">
    <property type="term" value="F:DNA binding"/>
    <property type="evidence" value="ECO:0007669"/>
    <property type="project" value="UniProtKB-KW"/>
</dbReference>
<sequence>MERAKDVQTSLAPEFPSLVKNMLRSHVALGFWLGLPKKFCDLHLPKHNTMVVLEDESGQVWEAKYLAEKVGLSGGWRGFSIAHKLVEGDVVIFQLVSHLKFKVYIIRSKCSDEVDCALGLLKLEAHTKKLDTGDVDAFERETESLELLLEGNPDGNIRKNCSEISVHCDKDSEDIRPEVLDGIRLSDSVIPLEEVKSIADFNILANGLIINSELPKYLQGKYYDLCCSQNAFLHEHLIDGLNCKLVAGIISETINIADAIRASKITTPVDDFATWDKTLKAFEGLGMKVGFLRARLDGLIDIASESKSYENVRVERDNAKEELGVLEAKLSGVKEKMMRLNTEIEALRVNRQKLELKFKKVATASW</sequence>
<evidence type="ECO:0000256" key="1">
    <source>
        <dbReference type="ARBA" id="ARBA00004123"/>
    </source>
</evidence>
<dbReference type="EMBL" id="BTGU01000007">
    <property type="protein sequence ID" value="GMN37594.1"/>
    <property type="molecule type" value="Genomic_DNA"/>
</dbReference>
<dbReference type="SUPFAM" id="SSF101936">
    <property type="entry name" value="DNA-binding pseudobarrel domain"/>
    <property type="match status" value="1"/>
</dbReference>
<keyword evidence="2" id="KW-0805">Transcription regulation</keyword>
<feature type="domain" description="TF-B3" evidence="7">
    <location>
        <begin position="18"/>
        <end position="109"/>
    </location>
</feature>
<keyword evidence="4" id="KW-0804">Transcription</keyword>
<dbReference type="CDD" id="cd10017">
    <property type="entry name" value="B3_DNA"/>
    <property type="match status" value="1"/>
</dbReference>
<dbReference type="PANTHER" id="PTHR31391:SF101">
    <property type="entry name" value="B3 DOMAIN-CONTAINING PROTEIN OS01G0234100"/>
    <property type="match status" value="1"/>
</dbReference>
<keyword evidence="9" id="KW-1185">Reference proteome</keyword>
<dbReference type="Pfam" id="PF02362">
    <property type="entry name" value="B3"/>
    <property type="match status" value="1"/>
</dbReference>
<accession>A0AA87ZQ26</accession>
<dbReference type="InterPro" id="IPR044837">
    <property type="entry name" value="REM16-like"/>
</dbReference>
<keyword evidence="3" id="KW-0238">DNA-binding</keyword>
<name>A0AA87ZQ26_FICCA</name>
<dbReference type="InterPro" id="IPR003340">
    <property type="entry name" value="B3_DNA-bd"/>
</dbReference>
<evidence type="ECO:0000259" key="7">
    <source>
        <dbReference type="PROSITE" id="PS50863"/>
    </source>
</evidence>
<evidence type="ECO:0000256" key="3">
    <source>
        <dbReference type="ARBA" id="ARBA00023125"/>
    </source>
</evidence>
<dbReference type="InterPro" id="IPR015300">
    <property type="entry name" value="DNA-bd_pseudobarrel_sf"/>
</dbReference>
<dbReference type="PROSITE" id="PS50863">
    <property type="entry name" value="B3"/>
    <property type="match status" value="1"/>
</dbReference>
<organism evidence="8 9">
    <name type="scientific">Ficus carica</name>
    <name type="common">Common fig</name>
    <dbReference type="NCBI Taxonomy" id="3494"/>
    <lineage>
        <taxon>Eukaryota</taxon>
        <taxon>Viridiplantae</taxon>
        <taxon>Streptophyta</taxon>
        <taxon>Embryophyta</taxon>
        <taxon>Tracheophyta</taxon>
        <taxon>Spermatophyta</taxon>
        <taxon>Magnoliopsida</taxon>
        <taxon>eudicotyledons</taxon>
        <taxon>Gunneridae</taxon>
        <taxon>Pentapetalae</taxon>
        <taxon>rosids</taxon>
        <taxon>fabids</taxon>
        <taxon>Rosales</taxon>
        <taxon>Moraceae</taxon>
        <taxon>Ficeae</taxon>
        <taxon>Ficus</taxon>
    </lineage>
</organism>
<evidence type="ECO:0000256" key="6">
    <source>
        <dbReference type="SAM" id="Coils"/>
    </source>
</evidence>
<keyword evidence="6" id="KW-0175">Coiled coil</keyword>
<evidence type="ECO:0000256" key="2">
    <source>
        <dbReference type="ARBA" id="ARBA00023015"/>
    </source>
</evidence>
<dbReference type="PANTHER" id="PTHR31391">
    <property type="entry name" value="B3 DOMAIN-CONTAINING PROTEIN OS11G0197600-RELATED"/>
    <property type="match status" value="1"/>
</dbReference>
<proteinExistence type="predicted"/>